<accession>A0A5B9MRS3</accession>
<keyword evidence="3" id="KW-1185">Reference proteome</keyword>
<dbReference type="PANTHER" id="PTHR30441">
    <property type="entry name" value="DUF748 DOMAIN-CONTAINING PROTEIN"/>
    <property type="match status" value="1"/>
</dbReference>
<organism evidence="2 3">
    <name type="scientific">Stieleria maiorica</name>
    <dbReference type="NCBI Taxonomy" id="2795974"/>
    <lineage>
        <taxon>Bacteria</taxon>
        <taxon>Pseudomonadati</taxon>
        <taxon>Planctomycetota</taxon>
        <taxon>Planctomycetia</taxon>
        <taxon>Pirellulales</taxon>
        <taxon>Pirellulaceae</taxon>
        <taxon>Stieleria</taxon>
    </lineage>
</organism>
<dbReference type="AlphaFoldDB" id="A0A5B9MRS3"/>
<dbReference type="PANTHER" id="PTHR30441:SF8">
    <property type="entry name" value="DUF748 DOMAIN-CONTAINING PROTEIN"/>
    <property type="match status" value="1"/>
</dbReference>
<dbReference type="GO" id="GO:0090313">
    <property type="term" value="P:regulation of protein targeting to membrane"/>
    <property type="evidence" value="ECO:0007669"/>
    <property type="project" value="TreeGrafter"/>
</dbReference>
<dbReference type="EMBL" id="CP036264">
    <property type="protein sequence ID" value="QEG01728.1"/>
    <property type="molecule type" value="Genomic_DNA"/>
</dbReference>
<feature type="signal peptide" evidence="1">
    <location>
        <begin position="1"/>
        <end position="23"/>
    </location>
</feature>
<dbReference type="KEGG" id="smam:Mal15_58070"/>
<reference evidence="2 3" key="1">
    <citation type="submission" date="2019-02" db="EMBL/GenBank/DDBJ databases">
        <title>Planctomycetal bacteria perform biofilm scaping via a novel small molecule.</title>
        <authorList>
            <person name="Jeske O."/>
            <person name="Boedeker C."/>
            <person name="Wiegand S."/>
            <person name="Breitling P."/>
            <person name="Kallscheuer N."/>
            <person name="Jogler M."/>
            <person name="Rohde M."/>
            <person name="Petersen J."/>
            <person name="Medema M.H."/>
            <person name="Surup F."/>
            <person name="Jogler C."/>
        </authorList>
    </citation>
    <scope>NUCLEOTIDE SEQUENCE [LARGE SCALE GENOMIC DNA]</scope>
    <source>
        <strain evidence="2 3">Mal15</strain>
    </source>
</reference>
<gene>
    <name evidence="2" type="ORF">Mal15_58070</name>
</gene>
<feature type="chain" id="PRO_5022752228" evidence="1">
    <location>
        <begin position="24"/>
        <end position="984"/>
    </location>
</feature>
<dbReference type="GO" id="GO:0005886">
    <property type="term" value="C:plasma membrane"/>
    <property type="evidence" value="ECO:0007669"/>
    <property type="project" value="TreeGrafter"/>
</dbReference>
<dbReference type="InterPro" id="IPR052894">
    <property type="entry name" value="AsmA-related"/>
</dbReference>
<evidence type="ECO:0000256" key="1">
    <source>
        <dbReference type="SAM" id="SignalP"/>
    </source>
</evidence>
<protein>
    <submittedName>
        <fullName evidence="2">Uncharacterized protein</fullName>
    </submittedName>
</protein>
<evidence type="ECO:0000313" key="2">
    <source>
        <dbReference type="EMBL" id="QEG01728.1"/>
    </source>
</evidence>
<evidence type="ECO:0000313" key="3">
    <source>
        <dbReference type="Proteomes" id="UP000321353"/>
    </source>
</evidence>
<name>A0A5B9MRS3_9BACT</name>
<proteinExistence type="predicted"/>
<dbReference type="Proteomes" id="UP000321353">
    <property type="component" value="Chromosome"/>
</dbReference>
<keyword evidence="1" id="KW-0732">Signal</keyword>
<dbReference type="RefSeq" id="WP_147870762.1">
    <property type="nucleotide sequence ID" value="NZ_CP036264.1"/>
</dbReference>
<sequence length="984" mass="105233" precursor="true">MIRPANLLIPLLIAALAASPATGQQNPPAPAQPVPAQPTYRYWTTHWSLKDIAVGDLANKLRAIGLGLPIKVDGLATVEFDVSVPLNALRTGKAYRIEGALTIRDLVADQIRFDLFQAEVTYADGRLDLDALRCIEQLDESGQVAPGGGRLTGTASAELLPRGKFNAEVNTANLRIGPIGKLLSRFGFVDARGVVQGAVTATVSVDGQVDQLSQPEHLTIRGDLAATDLRRTPAIGFNLAAKQFRWEQRELHLPELRIESRDRPDFFINADANVRFADSTAFNANLSANDAPLDQLLGLILADAESIVQGKLDAKGSVNGEIGPQTTVKTLDANLTVASPSVALGGVQLGLLEHDIRLTENHVSIAARRPAGSANNSAPQSAPPPELIVQSLDADFETTDQIARFSNLNGQLFGGTVTGEGQFARDAALTHQLDVRWQNINPEFTLPFGALAQNAKLSVQTSGDVRWSAPADKLMQPNVHRGELSIQVQALKIGQETVGQADVQAKVAPESLELSVGGTLLGGTFLIESDAALETTTRWDQIPATLRFNEFRFDRLSLRRLIGLTTTNRSRYDGRLGLVVTPTTAMSITSETAETNAALAIRLDGVTADGVLVARTLRIDADLVGLTPVIQSVRGTYAGGQLDAEGRWTLGEGEKLLTARLNRADGRRILLPIHPQADQWVGGLVIGRATLTGRGDGLVDSLRISGSVRVEKGTTFGMPVGDATSPMDVTVDFTPLTWRARFPAIRSTLAGGRVTGNLAFRSAGANVDGVHLDSNWRVNHVDFESLLDTYVGTSTIGRGDLTGDFRLRGRNIKDARDLEGQFRVRLGGTDATAVPGLSSAGSLLGATSLVGVRFEQGEAVGRIRKGDLLLESVAMTSDRVQVTASGKVGLLNRRLDIDTVISTGNFQGQNVLLQRLGTETLTEIVPIGAVNRILSDRTIVIQMVGPARDPVIRLMTGETLRANASRFARQQALGLIIADSLLID</sequence>